<dbReference type="AlphaFoldDB" id="A0A4D6LCQ9"/>
<protein>
    <submittedName>
        <fullName evidence="1">Uncharacterized protein</fullName>
    </submittedName>
</protein>
<sequence length="382" mass="43617">MCCFCYELPGGGIEPPGDESWDKGGNSLIIELAHVQKSGYDTHDLMHRLAVDDWPPGDSVLSEWCEKSGEMLGIGMLVKDEGKMEEGKKREGAYDLGMREVRDWGVDKSMRKVLFWYGAWRYTDTRQAMDLTRECAILRCAWRHVELRQAVTRKQWVWEDAGAWRYSHGEVRMFRAHVERCHVQGGTGAGGSHVLDYGRAGIGMLVKDEGKMEEGKKREGAYDLGMREVRDWGVDKSMRKVLFWYGAWRYTDTRQAMDLTRECAILRCAWRHVELRQAVTRKQWVWEDAGAWRYSHGEVRMFRAHVERCHVQGGTGAGGSHVLDYGRAGSCEHQIPESKANQLYDLKTDNSPFLFVCGDDRVIRYTGADVDTGGAEDVQMAE</sequence>
<dbReference type="EMBL" id="CP039347">
    <property type="protein sequence ID" value="QCD86176.1"/>
    <property type="molecule type" value="Genomic_DNA"/>
</dbReference>
<accession>A0A4D6LCQ9</accession>
<name>A0A4D6LCQ9_VIGUN</name>
<evidence type="ECO:0000313" key="2">
    <source>
        <dbReference type="Proteomes" id="UP000501690"/>
    </source>
</evidence>
<keyword evidence="2" id="KW-1185">Reference proteome</keyword>
<evidence type="ECO:0000313" key="1">
    <source>
        <dbReference type="EMBL" id="QCD86176.1"/>
    </source>
</evidence>
<dbReference type="Proteomes" id="UP000501690">
    <property type="component" value="Linkage Group LG3"/>
</dbReference>
<organism evidence="1 2">
    <name type="scientific">Vigna unguiculata</name>
    <name type="common">Cowpea</name>
    <dbReference type="NCBI Taxonomy" id="3917"/>
    <lineage>
        <taxon>Eukaryota</taxon>
        <taxon>Viridiplantae</taxon>
        <taxon>Streptophyta</taxon>
        <taxon>Embryophyta</taxon>
        <taxon>Tracheophyta</taxon>
        <taxon>Spermatophyta</taxon>
        <taxon>Magnoliopsida</taxon>
        <taxon>eudicotyledons</taxon>
        <taxon>Gunneridae</taxon>
        <taxon>Pentapetalae</taxon>
        <taxon>rosids</taxon>
        <taxon>fabids</taxon>
        <taxon>Fabales</taxon>
        <taxon>Fabaceae</taxon>
        <taxon>Papilionoideae</taxon>
        <taxon>50 kb inversion clade</taxon>
        <taxon>NPAAA clade</taxon>
        <taxon>indigoferoid/millettioid clade</taxon>
        <taxon>Phaseoleae</taxon>
        <taxon>Vigna</taxon>
    </lineage>
</organism>
<gene>
    <name evidence="1" type="ORF">DEO72_LG3g697</name>
</gene>
<reference evidence="1 2" key="1">
    <citation type="submission" date="2019-04" db="EMBL/GenBank/DDBJ databases">
        <title>An improved genome assembly and genetic linkage map for asparagus bean, Vigna unguiculata ssp. sesquipedialis.</title>
        <authorList>
            <person name="Xia Q."/>
            <person name="Zhang R."/>
            <person name="Dong Y."/>
        </authorList>
    </citation>
    <scope>NUCLEOTIDE SEQUENCE [LARGE SCALE GENOMIC DNA]</scope>
    <source>
        <tissue evidence="1">Leaf</tissue>
    </source>
</reference>
<proteinExistence type="predicted"/>